<protein>
    <submittedName>
        <fullName evidence="1">Uncharacterized protein</fullName>
    </submittedName>
</protein>
<accession>A0A2P2NHQ4</accession>
<name>A0A2P2NHQ4_RHIMU</name>
<organism evidence="1">
    <name type="scientific">Rhizophora mucronata</name>
    <name type="common">Asiatic mangrove</name>
    <dbReference type="NCBI Taxonomy" id="61149"/>
    <lineage>
        <taxon>Eukaryota</taxon>
        <taxon>Viridiplantae</taxon>
        <taxon>Streptophyta</taxon>
        <taxon>Embryophyta</taxon>
        <taxon>Tracheophyta</taxon>
        <taxon>Spermatophyta</taxon>
        <taxon>Magnoliopsida</taxon>
        <taxon>eudicotyledons</taxon>
        <taxon>Gunneridae</taxon>
        <taxon>Pentapetalae</taxon>
        <taxon>rosids</taxon>
        <taxon>fabids</taxon>
        <taxon>Malpighiales</taxon>
        <taxon>Rhizophoraceae</taxon>
        <taxon>Rhizophora</taxon>
    </lineage>
</organism>
<dbReference type="EMBL" id="GGEC01061551">
    <property type="protein sequence ID" value="MBX42035.1"/>
    <property type="molecule type" value="Transcribed_RNA"/>
</dbReference>
<sequence length="53" mass="5985">MSSLYCLSKPSSLDETAAVLHSSCEASENFEIEYQLSYVHSSQQKQKISSQRK</sequence>
<dbReference type="AlphaFoldDB" id="A0A2P2NHQ4"/>
<evidence type="ECO:0000313" key="1">
    <source>
        <dbReference type="EMBL" id="MBX42035.1"/>
    </source>
</evidence>
<proteinExistence type="predicted"/>
<reference evidence="1" key="1">
    <citation type="submission" date="2018-02" db="EMBL/GenBank/DDBJ databases">
        <title>Rhizophora mucronata_Transcriptome.</title>
        <authorList>
            <person name="Meera S.P."/>
            <person name="Sreeshan A."/>
            <person name="Augustine A."/>
        </authorList>
    </citation>
    <scope>NUCLEOTIDE SEQUENCE</scope>
    <source>
        <tissue evidence="1">Leaf</tissue>
    </source>
</reference>